<gene>
    <name evidence="2" type="ORF">ACFQ1U_08945</name>
</gene>
<comment type="caution">
    <text evidence="2">The sequence shown here is derived from an EMBL/GenBank/DDBJ whole genome shotgun (WGS) entry which is preliminary data.</text>
</comment>
<dbReference type="PROSITE" id="PS50846">
    <property type="entry name" value="HMA_2"/>
    <property type="match status" value="1"/>
</dbReference>
<proteinExistence type="predicted"/>
<feature type="domain" description="HMA" evidence="1">
    <location>
        <begin position="23"/>
        <end position="91"/>
    </location>
</feature>
<dbReference type="InterPro" id="IPR036163">
    <property type="entry name" value="HMA_dom_sf"/>
</dbReference>
<dbReference type="InterPro" id="IPR006121">
    <property type="entry name" value="HMA_dom"/>
</dbReference>
<dbReference type="SUPFAM" id="SSF55008">
    <property type="entry name" value="HMA, heavy metal-associated domain"/>
    <property type="match status" value="1"/>
</dbReference>
<name>A0ABW3JS39_9FLAO</name>
<protein>
    <submittedName>
        <fullName evidence="2">Heavy-metal-associated domain-containing protein</fullName>
    </submittedName>
</protein>
<organism evidence="2 3">
    <name type="scientific">Tenacibaculum geojense</name>
    <dbReference type="NCBI Taxonomy" id="915352"/>
    <lineage>
        <taxon>Bacteria</taxon>
        <taxon>Pseudomonadati</taxon>
        <taxon>Bacteroidota</taxon>
        <taxon>Flavobacteriia</taxon>
        <taxon>Flavobacteriales</taxon>
        <taxon>Flavobacteriaceae</taxon>
        <taxon>Tenacibaculum</taxon>
    </lineage>
</organism>
<dbReference type="Pfam" id="PF00403">
    <property type="entry name" value="HMA"/>
    <property type="match status" value="1"/>
</dbReference>
<reference evidence="3" key="1">
    <citation type="journal article" date="2019" name="Int. J. Syst. Evol. Microbiol.">
        <title>The Global Catalogue of Microorganisms (GCM) 10K type strain sequencing project: providing services to taxonomists for standard genome sequencing and annotation.</title>
        <authorList>
            <consortium name="The Broad Institute Genomics Platform"/>
            <consortium name="The Broad Institute Genome Sequencing Center for Infectious Disease"/>
            <person name="Wu L."/>
            <person name="Ma J."/>
        </authorList>
    </citation>
    <scope>NUCLEOTIDE SEQUENCE [LARGE SCALE GENOMIC DNA]</scope>
    <source>
        <strain evidence="3">CCUG 60527</strain>
    </source>
</reference>
<dbReference type="RefSeq" id="WP_386107470.1">
    <property type="nucleotide sequence ID" value="NZ_JBHTJR010000045.1"/>
</dbReference>
<evidence type="ECO:0000313" key="3">
    <source>
        <dbReference type="Proteomes" id="UP001597062"/>
    </source>
</evidence>
<accession>A0ABW3JS39</accession>
<dbReference type="EMBL" id="JBHTJR010000045">
    <property type="protein sequence ID" value="MFD0993328.1"/>
    <property type="molecule type" value="Genomic_DNA"/>
</dbReference>
<keyword evidence="3" id="KW-1185">Reference proteome</keyword>
<dbReference type="Gene3D" id="3.30.70.100">
    <property type="match status" value="1"/>
</dbReference>
<sequence length="122" mass="13697">MKKIVTILVIVLTIVTAQAQKKKKNAKVAVEVNGVCMMCKSRIEKAALNTKGVKFANWDVSSHQLTVIMDERKTNKQTLCTNVANVGHDNELAKAPQDAYDNLHGCCKYRDEEILKDHQKKD</sequence>
<evidence type="ECO:0000259" key="1">
    <source>
        <dbReference type="PROSITE" id="PS50846"/>
    </source>
</evidence>
<evidence type="ECO:0000313" key="2">
    <source>
        <dbReference type="EMBL" id="MFD0993328.1"/>
    </source>
</evidence>
<dbReference type="Proteomes" id="UP001597062">
    <property type="component" value="Unassembled WGS sequence"/>
</dbReference>